<dbReference type="SUPFAM" id="SSF46689">
    <property type="entry name" value="Homeodomain-like"/>
    <property type="match status" value="1"/>
</dbReference>
<dbReference type="InterPro" id="IPR036388">
    <property type="entry name" value="WH-like_DNA-bd_sf"/>
</dbReference>
<proteinExistence type="predicted"/>
<organism evidence="1 2">
    <name type="scientific">Rhizophagus irregularis (strain DAOM 181602 / DAOM 197198 / MUCL 43194)</name>
    <name type="common">Arbuscular mycorrhizal fungus</name>
    <name type="synonym">Glomus intraradices</name>
    <dbReference type="NCBI Taxonomy" id="747089"/>
    <lineage>
        <taxon>Eukaryota</taxon>
        <taxon>Fungi</taxon>
        <taxon>Fungi incertae sedis</taxon>
        <taxon>Mucoromycota</taxon>
        <taxon>Glomeromycotina</taxon>
        <taxon>Glomeromycetes</taxon>
        <taxon>Glomerales</taxon>
        <taxon>Glomeraceae</taxon>
        <taxon>Rhizophagus</taxon>
    </lineage>
</organism>
<dbReference type="InterPro" id="IPR009057">
    <property type="entry name" value="Homeodomain-like_sf"/>
</dbReference>
<gene>
    <name evidence="1" type="ORF">GLOIN_2v1487950</name>
</gene>
<evidence type="ECO:0000313" key="1">
    <source>
        <dbReference type="EMBL" id="POG59270.1"/>
    </source>
</evidence>
<reference evidence="1 2" key="1">
    <citation type="journal article" date="2013" name="Proc. Natl. Acad. Sci. U.S.A.">
        <title>Genome of an arbuscular mycorrhizal fungus provides insight into the oldest plant symbiosis.</title>
        <authorList>
            <person name="Tisserant E."/>
            <person name="Malbreil M."/>
            <person name="Kuo A."/>
            <person name="Kohler A."/>
            <person name="Symeonidi A."/>
            <person name="Balestrini R."/>
            <person name="Charron P."/>
            <person name="Duensing N."/>
            <person name="Frei Dit Frey N."/>
            <person name="Gianinazzi-Pearson V."/>
            <person name="Gilbert L.B."/>
            <person name="Handa Y."/>
            <person name="Herr J.R."/>
            <person name="Hijri M."/>
            <person name="Koul R."/>
            <person name="Kawaguchi M."/>
            <person name="Krajinski F."/>
            <person name="Lammers P.J."/>
            <person name="Masclaux F.G."/>
            <person name="Murat C."/>
            <person name="Morin E."/>
            <person name="Ndikumana S."/>
            <person name="Pagni M."/>
            <person name="Petitpierre D."/>
            <person name="Requena N."/>
            <person name="Rosikiewicz P."/>
            <person name="Riley R."/>
            <person name="Saito K."/>
            <person name="San Clemente H."/>
            <person name="Shapiro H."/>
            <person name="van Tuinen D."/>
            <person name="Becard G."/>
            <person name="Bonfante P."/>
            <person name="Paszkowski U."/>
            <person name="Shachar-Hill Y.Y."/>
            <person name="Tuskan G.A."/>
            <person name="Young P.W."/>
            <person name="Sanders I.R."/>
            <person name="Henrissat B."/>
            <person name="Rensing S.A."/>
            <person name="Grigoriev I.V."/>
            <person name="Corradi N."/>
            <person name="Roux C."/>
            <person name="Martin F."/>
        </authorList>
    </citation>
    <scope>NUCLEOTIDE SEQUENCE [LARGE SCALE GENOMIC DNA]</scope>
    <source>
        <strain evidence="1 2">DAOM 197198</strain>
    </source>
</reference>
<reference evidence="1 2" key="2">
    <citation type="journal article" date="2018" name="New Phytol.">
        <title>High intraspecific genome diversity in the model arbuscular mycorrhizal symbiont Rhizophagus irregularis.</title>
        <authorList>
            <person name="Chen E.C.H."/>
            <person name="Morin E."/>
            <person name="Beaudet D."/>
            <person name="Noel J."/>
            <person name="Yildirir G."/>
            <person name="Ndikumana S."/>
            <person name="Charron P."/>
            <person name="St-Onge C."/>
            <person name="Giorgi J."/>
            <person name="Kruger M."/>
            <person name="Marton T."/>
            <person name="Ropars J."/>
            <person name="Grigoriev I.V."/>
            <person name="Hainaut M."/>
            <person name="Henrissat B."/>
            <person name="Roux C."/>
            <person name="Martin F."/>
            <person name="Corradi N."/>
        </authorList>
    </citation>
    <scope>NUCLEOTIDE SEQUENCE [LARGE SCALE GENOMIC DNA]</scope>
    <source>
        <strain evidence="1 2">DAOM 197198</strain>
    </source>
</reference>
<dbReference type="EMBL" id="AUPC02000460">
    <property type="protein sequence ID" value="POG59270.1"/>
    <property type="molecule type" value="Genomic_DNA"/>
</dbReference>
<accession>A0A2P4P1K6</accession>
<name>A0A2P4P1K6_RHIID</name>
<dbReference type="Proteomes" id="UP000018888">
    <property type="component" value="Unassembled WGS sequence"/>
</dbReference>
<dbReference type="AlphaFoldDB" id="A0A2P4P1K6"/>
<keyword evidence="2" id="KW-1185">Reference proteome</keyword>
<sequence>MLSEDLKWRIIYYYEESYKSKEIAKRLYVSKITITNICKIFDKWECVNDSFTRKLGKRKIFTSEDMQILQDIVQKKVDYYLDELIYEMEIKTGKLVSIPILCRSFQHCGIIRKKLQKVAHEQNETLRGFFMYQIGIEYNAEQLIFIDETSNY</sequence>
<protein>
    <submittedName>
        <fullName evidence="1">Uncharacterized protein</fullName>
    </submittedName>
</protein>
<dbReference type="Gene3D" id="1.10.10.10">
    <property type="entry name" value="Winged helix-like DNA-binding domain superfamily/Winged helix DNA-binding domain"/>
    <property type="match status" value="1"/>
</dbReference>
<comment type="caution">
    <text evidence="1">The sequence shown here is derived from an EMBL/GenBank/DDBJ whole genome shotgun (WGS) entry which is preliminary data.</text>
</comment>
<evidence type="ECO:0000313" key="2">
    <source>
        <dbReference type="Proteomes" id="UP000018888"/>
    </source>
</evidence>